<name>A0A6N7YKG2_9PSEU</name>
<dbReference type="AlphaFoldDB" id="A0A6N7YKG2"/>
<dbReference type="PANTHER" id="PTHR48079:SF6">
    <property type="entry name" value="NAD(P)-BINDING DOMAIN-CONTAINING PROTEIN-RELATED"/>
    <property type="match status" value="1"/>
</dbReference>
<protein>
    <submittedName>
        <fullName evidence="3">NAD-dependent epimerase/dehydratase family protein</fullName>
    </submittedName>
</protein>
<evidence type="ECO:0000313" key="4">
    <source>
        <dbReference type="Proteomes" id="UP000440096"/>
    </source>
</evidence>
<sequence length="347" mass="37384">MAAQRIVVTGATGNLGLAVLRQLGADPEVTQVLGIARRGTPLQLPKTEFAQADVTTGNLSTLFRDADVVVHLAWLFQPTRTPEITWQANVIGSIRVFEAAAQAGAKKIVYSSSIGAYSPAVDGRPVAENWPTHGWPGAAYTREKAYVERYLDGFELAHPEVQVIRIRPGFVFRRETASEQRRLFAGPFVPGSLIRLIPVLPDIPGLRMQVVHSDDVADAIRRCVTRPVSGAFNLATDPVVDTGVLGELLGARPVPVPAFLARQVVSAAWRLRLVPATPGLLDAVLHLPVMSTARAESELDWRPRYSAKETLEEFLTGLGEGAGGQTAPLAPDGSRAHEIRTGVGKHP</sequence>
<dbReference type="PANTHER" id="PTHR48079">
    <property type="entry name" value="PROTEIN YEEZ"/>
    <property type="match status" value="1"/>
</dbReference>
<dbReference type="Pfam" id="PF01370">
    <property type="entry name" value="Epimerase"/>
    <property type="match status" value="1"/>
</dbReference>
<dbReference type="InterPro" id="IPR001509">
    <property type="entry name" value="Epimerase_deHydtase"/>
</dbReference>
<reference evidence="3 4" key="1">
    <citation type="submission" date="2019-11" db="EMBL/GenBank/DDBJ databases">
        <title>Draft genome of Amycolatopsis RM579.</title>
        <authorList>
            <person name="Duangmal K."/>
            <person name="Mingma R."/>
        </authorList>
    </citation>
    <scope>NUCLEOTIDE SEQUENCE [LARGE SCALE GENOMIC DNA]</scope>
    <source>
        <strain evidence="3 4">RM579</strain>
    </source>
</reference>
<comment type="caution">
    <text evidence="3">The sequence shown here is derived from an EMBL/GenBank/DDBJ whole genome shotgun (WGS) entry which is preliminary data.</text>
</comment>
<dbReference type="RefSeq" id="WP_154755619.1">
    <property type="nucleotide sequence ID" value="NZ_WMBA01000005.1"/>
</dbReference>
<dbReference type="GO" id="GO:0004029">
    <property type="term" value="F:aldehyde dehydrogenase (NAD+) activity"/>
    <property type="evidence" value="ECO:0007669"/>
    <property type="project" value="TreeGrafter"/>
</dbReference>
<evidence type="ECO:0000259" key="2">
    <source>
        <dbReference type="Pfam" id="PF01370"/>
    </source>
</evidence>
<accession>A0A6N7YKG2</accession>
<dbReference type="InterPro" id="IPR036291">
    <property type="entry name" value="NAD(P)-bd_dom_sf"/>
</dbReference>
<dbReference type="Gene3D" id="3.40.50.720">
    <property type="entry name" value="NAD(P)-binding Rossmann-like Domain"/>
    <property type="match status" value="1"/>
</dbReference>
<feature type="region of interest" description="Disordered" evidence="1">
    <location>
        <begin position="318"/>
        <end position="347"/>
    </location>
</feature>
<organism evidence="3 4">
    <name type="scientific">Amycolatopsis pithecellobii</name>
    <dbReference type="NCBI Taxonomy" id="664692"/>
    <lineage>
        <taxon>Bacteria</taxon>
        <taxon>Bacillati</taxon>
        <taxon>Actinomycetota</taxon>
        <taxon>Actinomycetes</taxon>
        <taxon>Pseudonocardiales</taxon>
        <taxon>Pseudonocardiaceae</taxon>
        <taxon>Amycolatopsis</taxon>
    </lineage>
</organism>
<gene>
    <name evidence="3" type="ORF">GKO32_05190</name>
</gene>
<feature type="domain" description="NAD-dependent epimerase/dehydratase" evidence="2">
    <location>
        <begin position="6"/>
        <end position="233"/>
    </location>
</feature>
<dbReference type="Proteomes" id="UP000440096">
    <property type="component" value="Unassembled WGS sequence"/>
</dbReference>
<keyword evidence="4" id="KW-1185">Reference proteome</keyword>
<dbReference type="SUPFAM" id="SSF51735">
    <property type="entry name" value="NAD(P)-binding Rossmann-fold domains"/>
    <property type="match status" value="1"/>
</dbReference>
<evidence type="ECO:0000313" key="3">
    <source>
        <dbReference type="EMBL" id="MTD53377.1"/>
    </source>
</evidence>
<proteinExistence type="predicted"/>
<dbReference type="OrthoDB" id="3338687at2"/>
<evidence type="ECO:0000256" key="1">
    <source>
        <dbReference type="SAM" id="MobiDB-lite"/>
    </source>
</evidence>
<dbReference type="InterPro" id="IPR051783">
    <property type="entry name" value="NAD(P)-dependent_oxidoreduct"/>
</dbReference>
<dbReference type="EMBL" id="WMBA01000005">
    <property type="protein sequence ID" value="MTD53377.1"/>
    <property type="molecule type" value="Genomic_DNA"/>
</dbReference>
<dbReference type="GO" id="GO:0005737">
    <property type="term" value="C:cytoplasm"/>
    <property type="evidence" value="ECO:0007669"/>
    <property type="project" value="TreeGrafter"/>
</dbReference>